<dbReference type="GeneID" id="87107323"/>
<gene>
    <name evidence="1" type="ORF">Theba_1524</name>
</gene>
<dbReference type="Proteomes" id="UP000002881">
    <property type="component" value="Chromosome"/>
</dbReference>
<dbReference type="AlphaFoldDB" id="I2F5J7"/>
<dbReference type="PANTHER" id="PTHR19288:SF46">
    <property type="entry name" value="HALOACID DEHALOGENASE-LIKE HYDROLASE DOMAIN-CONTAINING PROTEIN 2"/>
    <property type="match status" value="1"/>
</dbReference>
<protein>
    <submittedName>
        <fullName evidence="1">Putative sugar phosphatase of HAD superfamily</fullName>
    </submittedName>
</protein>
<dbReference type="STRING" id="660470.Theba_1524"/>
<sequence>MLTNKRLFVSDMDGTFYLGDGLLKGSLEFANAVHRLGSKLVFLTNNSSRTPEEYIRKLTKMGVDRTLFEVYTSGEATISFLKRDFPNKRVFLLSTPSVREMFRKSGVNLDDNSPELLVLAYDTTINYERIRKAALFIRQGIPFIATHPDVNCPTEDGPVPDVGSFLSLFEASTGRRPDNIIGKPDPTILKMVMDDFGYGPEETVMIGDRIYTDIECGLSAGVDTYLVLSGETTADMVPDSHSYEVVNNIGSIIEIIERGNTV</sequence>
<dbReference type="InterPro" id="IPR006357">
    <property type="entry name" value="HAD-SF_hydro_IIA"/>
</dbReference>
<dbReference type="eggNOG" id="COG0647">
    <property type="taxonomic scope" value="Bacteria"/>
</dbReference>
<dbReference type="EMBL" id="CP003532">
    <property type="protein sequence ID" value="AFK07200.1"/>
    <property type="molecule type" value="Genomic_DNA"/>
</dbReference>
<dbReference type="InterPro" id="IPR023214">
    <property type="entry name" value="HAD_sf"/>
</dbReference>
<reference evidence="1 2" key="1">
    <citation type="journal article" date="2012" name="Genome Biol. Evol.">
        <title>Genome Sequence of the Mesophilic Thermotogales Bacterium Mesotoga prima MesG1.Ag.4.2 Reveals the Largest Thermotogales Genome To Date.</title>
        <authorList>
            <person name="Zhaxybayeva O."/>
            <person name="Swithers K.S."/>
            <person name="Foght J."/>
            <person name="Green A.G."/>
            <person name="Bruce D."/>
            <person name="Detter C."/>
            <person name="Han S."/>
            <person name="Teshima H."/>
            <person name="Han J."/>
            <person name="Woyke T."/>
            <person name="Pitluck S."/>
            <person name="Nolan M."/>
            <person name="Ivanova N."/>
            <person name="Pati A."/>
            <person name="Land M.L."/>
            <person name="Dlutek M."/>
            <person name="Doolittle W.F."/>
            <person name="Noll K.M."/>
            <person name="Nesbo C.L."/>
        </authorList>
    </citation>
    <scope>NUCLEOTIDE SEQUENCE [LARGE SCALE GENOMIC DNA]</scope>
    <source>
        <strain evidence="2">mesG1.Ag.4.2</strain>
    </source>
</reference>
<dbReference type="Gene3D" id="3.40.50.1000">
    <property type="entry name" value="HAD superfamily/HAD-like"/>
    <property type="match status" value="2"/>
</dbReference>
<dbReference type="Pfam" id="PF13344">
    <property type="entry name" value="Hydrolase_6"/>
    <property type="match status" value="1"/>
</dbReference>
<dbReference type="PANTHER" id="PTHR19288">
    <property type="entry name" value="4-NITROPHENYLPHOSPHATASE-RELATED"/>
    <property type="match status" value="1"/>
</dbReference>
<accession>I2F5J7</accession>
<dbReference type="InterPro" id="IPR036412">
    <property type="entry name" value="HAD-like_sf"/>
</dbReference>
<dbReference type="HOGENOM" id="CLU_043473_1_1_0"/>
<name>I2F5J7_9BACT</name>
<dbReference type="GO" id="GO:0005737">
    <property type="term" value="C:cytoplasm"/>
    <property type="evidence" value="ECO:0007669"/>
    <property type="project" value="TreeGrafter"/>
</dbReference>
<evidence type="ECO:0000313" key="2">
    <source>
        <dbReference type="Proteomes" id="UP000002881"/>
    </source>
</evidence>
<evidence type="ECO:0000313" key="1">
    <source>
        <dbReference type="EMBL" id="AFK07200.1"/>
    </source>
</evidence>
<dbReference type="SUPFAM" id="SSF56784">
    <property type="entry name" value="HAD-like"/>
    <property type="match status" value="1"/>
</dbReference>
<dbReference type="Pfam" id="PF13242">
    <property type="entry name" value="Hydrolase_like"/>
    <property type="match status" value="1"/>
</dbReference>
<dbReference type="RefSeq" id="WP_014731121.1">
    <property type="nucleotide sequence ID" value="NC_017934.1"/>
</dbReference>
<dbReference type="KEGG" id="mpg:Theba_1524"/>
<proteinExistence type="predicted"/>
<organism evidence="1 2">
    <name type="scientific">Mesotoga prima MesG1.Ag.4.2</name>
    <dbReference type="NCBI Taxonomy" id="660470"/>
    <lineage>
        <taxon>Bacteria</taxon>
        <taxon>Thermotogati</taxon>
        <taxon>Thermotogota</taxon>
        <taxon>Thermotogae</taxon>
        <taxon>Kosmotogales</taxon>
        <taxon>Kosmotogaceae</taxon>
        <taxon>Mesotoga</taxon>
    </lineage>
</organism>
<keyword evidence="2" id="KW-1185">Reference proteome</keyword>
<dbReference type="NCBIfam" id="TIGR01460">
    <property type="entry name" value="HAD-SF-IIA"/>
    <property type="match status" value="1"/>
</dbReference>
<dbReference type="GO" id="GO:0016791">
    <property type="term" value="F:phosphatase activity"/>
    <property type="evidence" value="ECO:0007669"/>
    <property type="project" value="TreeGrafter"/>
</dbReference>